<dbReference type="InterPro" id="IPR011992">
    <property type="entry name" value="EF-hand-dom_pair"/>
</dbReference>
<organism evidence="5 6">
    <name type="scientific">Aphanomyces euteiches</name>
    <dbReference type="NCBI Taxonomy" id="100861"/>
    <lineage>
        <taxon>Eukaryota</taxon>
        <taxon>Sar</taxon>
        <taxon>Stramenopiles</taxon>
        <taxon>Oomycota</taxon>
        <taxon>Saprolegniomycetes</taxon>
        <taxon>Saprolegniales</taxon>
        <taxon>Verrucalvaceae</taxon>
        <taxon>Aphanomyces</taxon>
    </lineage>
</organism>
<gene>
    <name evidence="5" type="ORF">Ae201684_006530</name>
</gene>
<dbReference type="CDD" id="cd00051">
    <property type="entry name" value="EFh"/>
    <property type="match status" value="2"/>
</dbReference>
<dbReference type="SUPFAM" id="SSF47473">
    <property type="entry name" value="EF-hand"/>
    <property type="match status" value="2"/>
</dbReference>
<reference evidence="5 6" key="1">
    <citation type="submission" date="2019-07" db="EMBL/GenBank/DDBJ databases">
        <title>Genomics analysis of Aphanomyces spp. identifies a new class of oomycete effector associated with host adaptation.</title>
        <authorList>
            <person name="Gaulin E."/>
        </authorList>
    </citation>
    <scope>NUCLEOTIDE SEQUENCE [LARGE SCALE GENOMIC DNA]</scope>
    <source>
        <strain evidence="5 6">ATCC 201684</strain>
    </source>
</reference>
<feature type="domain" description="EF-hand" evidence="4">
    <location>
        <begin position="475"/>
        <end position="510"/>
    </location>
</feature>
<dbReference type="PROSITE" id="PS00018">
    <property type="entry name" value="EF_HAND_1"/>
    <property type="match status" value="4"/>
</dbReference>
<dbReference type="GO" id="GO:0005509">
    <property type="term" value="F:calcium ion binding"/>
    <property type="evidence" value="ECO:0007669"/>
    <property type="project" value="InterPro"/>
</dbReference>
<proteinExistence type="predicted"/>
<dbReference type="InterPro" id="IPR050145">
    <property type="entry name" value="Centrin_CML-like"/>
</dbReference>
<feature type="region of interest" description="Disordered" evidence="3">
    <location>
        <begin position="522"/>
        <end position="542"/>
    </location>
</feature>
<evidence type="ECO:0000313" key="5">
    <source>
        <dbReference type="EMBL" id="KAF0737361.1"/>
    </source>
</evidence>
<keyword evidence="6" id="KW-1185">Reference proteome</keyword>
<evidence type="ECO:0000256" key="1">
    <source>
        <dbReference type="ARBA" id="ARBA00022737"/>
    </source>
</evidence>
<dbReference type="InterPro" id="IPR025663">
    <property type="entry name" value="AKAP_28"/>
</dbReference>
<dbReference type="PROSITE" id="PS50222">
    <property type="entry name" value="EF_HAND_2"/>
    <property type="match status" value="3"/>
</dbReference>
<evidence type="ECO:0000259" key="4">
    <source>
        <dbReference type="PROSITE" id="PS50222"/>
    </source>
</evidence>
<evidence type="ECO:0000313" key="6">
    <source>
        <dbReference type="Proteomes" id="UP000481153"/>
    </source>
</evidence>
<dbReference type="AlphaFoldDB" id="A0A6G0XB70"/>
<dbReference type="EMBL" id="VJMJ01000084">
    <property type="protein sequence ID" value="KAF0737361.1"/>
    <property type="molecule type" value="Genomic_DNA"/>
</dbReference>
<protein>
    <recommendedName>
        <fullName evidence="4">EF-hand domain-containing protein</fullName>
    </recommendedName>
</protein>
<dbReference type="Pfam" id="PF13499">
    <property type="entry name" value="EF-hand_7"/>
    <property type="match status" value="2"/>
</dbReference>
<dbReference type="VEuPathDB" id="FungiDB:AeMF1_021731"/>
<keyword evidence="1" id="KW-0677">Repeat</keyword>
<dbReference type="Proteomes" id="UP000481153">
    <property type="component" value="Unassembled WGS sequence"/>
</dbReference>
<keyword evidence="2" id="KW-0106">Calcium</keyword>
<sequence>MKSSAPLGAASVAQVRRFLSSLNLSYTASLTVDHRYRHIVHATFGKPRPDTPCPLAVVHVKFTLKDDLREIASYEIENESHIHRLRDNIEFDERLLDRVIARKIALKRSGLIDLSDDYTKSRVQEPKYEVKGEDAAAIDPTTIKLQLLQMFETYDRNHDGNISYVEFREALRSGPLREDLVELLFTQADSDHNGCVNYEEFAKSAVEILSRMPRGYKTAFHGLYDDYLDYFHQECSATMAILNQTFEAADYLPPNAKERPKAHKLSYETFRKCLASPLANLSREEINLAISLVPMDADGKLDYTGFDKVLAKALFCIAQGQSLALAVDIEGYLVSVFEATERDWDIEAVNLKGMLPRNILFDALHRLKKLMLSKGQIMLLVGHAKENADGMVEYRPFATTAAGLIRQFINPRNVAKRVQICKSDVMTVASIFNGVSERSLERILLAAFQEEDHDNDGVLDLAEFQAAMRHTSLRLTDEEILSLQAVADANGDGSVDYEEFSFFAVHHLVQLKRQKMLHMVAESKDDDEDDANGAKDDKQEKK</sequence>
<feature type="domain" description="EF-hand" evidence="4">
    <location>
        <begin position="439"/>
        <end position="474"/>
    </location>
</feature>
<dbReference type="InterPro" id="IPR002048">
    <property type="entry name" value="EF_hand_dom"/>
</dbReference>
<dbReference type="Pfam" id="PF14469">
    <property type="entry name" value="AKAP28"/>
    <property type="match status" value="1"/>
</dbReference>
<dbReference type="Gene3D" id="1.10.238.10">
    <property type="entry name" value="EF-hand"/>
    <property type="match status" value="3"/>
</dbReference>
<dbReference type="SMART" id="SM00054">
    <property type="entry name" value="EFh"/>
    <property type="match status" value="5"/>
</dbReference>
<name>A0A6G0XB70_9STRA</name>
<dbReference type="PANTHER" id="PTHR23050">
    <property type="entry name" value="CALCIUM BINDING PROTEIN"/>
    <property type="match status" value="1"/>
</dbReference>
<evidence type="ECO:0000256" key="3">
    <source>
        <dbReference type="SAM" id="MobiDB-lite"/>
    </source>
</evidence>
<evidence type="ECO:0000256" key="2">
    <source>
        <dbReference type="ARBA" id="ARBA00022837"/>
    </source>
</evidence>
<accession>A0A6G0XB70</accession>
<feature type="compositionally biased region" description="Basic and acidic residues" evidence="3">
    <location>
        <begin position="532"/>
        <end position="542"/>
    </location>
</feature>
<dbReference type="InterPro" id="IPR018247">
    <property type="entry name" value="EF_Hand_1_Ca_BS"/>
</dbReference>
<feature type="domain" description="EF-hand" evidence="4">
    <location>
        <begin position="142"/>
        <end position="177"/>
    </location>
</feature>
<comment type="caution">
    <text evidence="5">The sequence shown here is derived from an EMBL/GenBank/DDBJ whole genome shotgun (WGS) entry which is preliminary data.</text>
</comment>